<evidence type="ECO:0000256" key="1">
    <source>
        <dbReference type="SAM" id="MobiDB-lite"/>
    </source>
</evidence>
<dbReference type="InterPro" id="IPR048136">
    <property type="entry name" value="STM3941-like"/>
</dbReference>
<feature type="region of interest" description="Disordered" evidence="1">
    <location>
        <begin position="193"/>
        <end position="225"/>
    </location>
</feature>
<organism evidence="3 4">
    <name type="scientific">Natronosporangium hydrolyticum</name>
    <dbReference type="NCBI Taxonomy" id="2811111"/>
    <lineage>
        <taxon>Bacteria</taxon>
        <taxon>Bacillati</taxon>
        <taxon>Actinomycetota</taxon>
        <taxon>Actinomycetes</taxon>
        <taxon>Micromonosporales</taxon>
        <taxon>Micromonosporaceae</taxon>
        <taxon>Natronosporangium</taxon>
    </lineage>
</organism>
<keyword evidence="2" id="KW-1133">Transmembrane helix</keyword>
<accession>A0A895Y8L2</accession>
<proteinExistence type="predicted"/>
<feature type="transmembrane region" description="Helical" evidence="2">
    <location>
        <begin position="39"/>
        <end position="55"/>
    </location>
</feature>
<protein>
    <recommendedName>
        <fullName evidence="5">PH domain-containing protein</fullName>
    </recommendedName>
</protein>
<feature type="transmembrane region" description="Helical" evidence="2">
    <location>
        <begin position="61"/>
        <end position="83"/>
    </location>
</feature>
<keyword evidence="2" id="KW-0812">Transmembrane</keyword>
<dbReference type="NCBIfam" id="NF041635">
    <property type="entry name" value="STM3941_fam"/>
    <property type="match status" value="1"/>
</dbReference>
<evidence type="ECO:0000313" key="3">
    <source>
        <dbReference type="EMBL" id="QSB12645.1"/>
    </source>
</evidence>
<keyword evidence="4" id="KW-1185">Reference proteome</keyword>
<dbReference type="RefSeq" id="WP_239674686.1">
    <property type="nucleotide sequence ID" value="NZ_CP070499.1"/>
</dbReference>
<evidence type="ECO:0000313" key="4">
    <source>
        <dbReference type="Proteomes" id="UP000662857"/>
    </source>
</evidence>
<evidence type="ECO:0000256" key="2">
    <source>
        <dbReference type="SAM" id="Phobius"/>
    </source>
</evidence>
<dbReference type="KEGG" id="nhy:JQS43_13110"/>
<dbReference type="EMBL" id="CP070499">
    <property type="protein sequence ID" value="QSB12645.1"/>
    <property type="molecule type" value="Genomic_DNA"/>
</dbReference>
<gene>
    <name evidence="3" type="ORF">JQS43_13110</name>
</gene>
<sequence>MPTPMRSVADPGYGVSVDGAGSSPAPGGETVFYPPRGRLLLLAAGTGFMALASYLPTLSRFTLLVVGGWIMIVLLMIAALVLVARALRPGPSVVVDSDGIIDRTTLGPCGRIRWEEINVVRKREIGRGMGAERLLEILLTGQAAEQRRPAGWLRRLTERYRAALKQPPISLPGSMISVPMQGVVDALRQHRPQLEVLQGPPPAPSKFRWGPKPEKRRQHPQLPRW</sequence>
<reference evidence="3" key="1">
    <citation type="submission" date="2021-02" db="EMBL/GenBank/DDBJ databases">
        <title>Natrosporangium hydrolyticum gen. nov., sp. nov, a haloalkaliphilic actinobacterium from a soda solonchak soil.</title>
        <authorList>
            <person name="Sorokin D.Y."/>
            <person name="Khijniak T.V."/>
            <person name="Zakharycheva A.P."/>
            <person name="Boueva O.V."/>
            <person name="Ariskina E.V."/>
            <person name="Hahnke R.L."/>
            <person name="Bunk B."/>
            <person name="Sproer C."/>
            <person name="Schumann P."/>
            <person name="Evtushenko L.I."/>
            <person name="Kublanov I.V."/>
        </authorList>
    </citation>
    <scope>NUCLEOTIDE SEQUENCE</scope>
    <source>
        <strain evidence="3">DSM 106523</strain>
    </source>
</reference>
<dbReference type="Proteomes" id="UP000662857">
    <property type="component" value="Chromosome"/>
</dbReference>
<dbReference type="AlphaFoldDB" id="A0A895Y8L2"/>
<keyword evidence="2" id="KW-0472">Membrane</keyword>
<name>A0A895Y8L2_9ACTN</name>
<evidence type="ECO:0008006" key="5">
    <source>
        <dbReference type="Google" id="ProtNLM"/>
    </source>
</evidence>